<sequence length="72" mass="8111">MERGFIDRFEGELAVIEFEGGQFREVRRDELPAGASAGDAVIVQNDGRLSLDPEATAARKREVQRLMDELFE</sequence>
<dbReference type="InterPro" id="IPR021377">
    <property type="entry name" value="DUF3006"/>
</dbReference>
<accession>A0ABW0QYY9</accession>
<proteinExistence type="predicted"/>
<gene>
    <name evidence="1" type="ORF">ACFPQ4_09870</name>
</gene>
<dbReference type="EMBL" id="JBHSNC010000027">
    <property type="protein sequence ID" value="MFC5529751.1"/>
    <property type="molecule type" value="Genomic_DNA"/>
</dbReference>
<evidence type="ECO:0000313" key="2">
    <source>
        <dbReference type="Proteomes" id="UP001596108"/>
    </source>
</evidence>
<reference evidence="2" key="1">
    <citation type="journal article" date="2019" name="Int. J. Syst. Evol. Microbiol.">
        <title>The Global Catalogue of Microorganisms (GCM) 10K type strain sequencing project: providing services to taxonomists for standard genome sequencing and annotation.</title>
        <authorList>
            <consortium name="The Broad Institute Genomics Platform"/>
            <consortium name="The Broad Institute Genome Sequencing Center for Infectious Disease"/>
            <person name="Wu L."/>
            <person name="Ma J."/>
        </authorList>
    </citation>
    <scope>NUCLEOTIDE SEQUENCE [LARGE SCALE GENOMIC DNA]</scope>
    <source>
        <strain evidence="2">CGMCC 1.18578</strain>
    </source>
</reference>
<name>A0ABW0QYY9_9BACL</name>
<evidence type="ECO:0000313" key="1">
    <source>
        <dbReference type="EMBL" id="MFC5529751.1"/>
    </source>
</evidence>
<protein>
    <submittedName>
        <fullName evidence="1">DUF3006 domain-containing protein</fullName>
    </submittedName>
</protein>
<dbReference type="Pfam" id="PF11213">
    <property type="entry name" value="DUF3006"/>
    <property type="match status" value="1"/>
</dbReference>
<comment type="caution">
    <text evidence="1">The sequence shown here is derived from an EMBL/GenBank/DDBJ whole genome shotgun (WGS) entry which is preliminary data.</text>
</comment>
<dbReference type="Proteomes" id="UP001596108">
    <property type="component" value="Unassembled WGS sequence"/>
</dbReference>
<keyword evidence="2" id="KW-1185">Reference proteome</keyword>
<organism evidence="1 2">
    <name type="scientific">Cohnella yongneupensis</name>
    <dbReference type="NCBI Taxonomy" id="425006"/>
    <lineage>
        <taxon>Bacteria</taxon>
        <taxon>Bacillati</taxon>
        <taxon>Bacillota</taxon>
        <taxon>Bacilli</taxon>
        <taxon>Bacillales</taxon>
        <taxon>Paenibacillaceae</taxon>
        <taxon>Cohnella</taxon>
    </lineage>
</organism>
<dbReference type="RefSeq" id="WP_378111658.1">
    <property type="nucleotide sequence ID" value="NZ_JBHSNC010000027.1"/>
</dbReference>